<keyword evidence="2" id="KW-1185">Reference proteome</keyword>
<dbReference type="EMBL" id="MCFI01000027">
    <property type="protein sequence ID" value="ORY75132.1"/>
    <property type="molecule type" value="Genomic_DNA"/>
</dbReference>
<evidence type="ECO:0000313" key="1">
    <source>
        <dbReference type="EMBL" id="ORY75132.1"/>
    </source>
</evidence>
<dbReference type="AlphaFoldDB" id="A0A1Y2EU84"/>
<gene>
    <name evidence="1" type="ORF">BCR37DRAFT_395633</name>
</gene>
<dbReference type="GeneID" id="63788247"/>
<protein>
    <submittedName>
        <fullName evidence="1">Uncharacterized protein</fullName>
    </submittedName>
</protein>
<reference evidence="1 2" key="1">
    <citation type="submission" date="2016-07" db="EMBL/GenBank/DDBJ databases">
        <title>Pervasive Adenine N6-methylation of Active Genes in Fungi.</title>
        <authorList>
            <consortium name="DOE Joint Genome Institute"/>
            <person name="Mondo S.J."/>
            <person name="Dannebaum R.O."/>
            <person name="Kuo R.C."/>
            <person name="Labutti K."/>
            <person name="Haridas S."/>
            <person name="Kuo A."/>
            <person name="Salamov A."/>
            <person name="Ahrendt S.R."/>
            <person name="Lipzen A."/>
            <person name="Sullivan W."/>
            <person name="Andreopoulos W.B."/>
            <person name="Clum A."/>
            <person name="Lindquist E."/>
            <person name="Daum C."/>
            <person name="Ramamoorthy G.K."/>
            <person name="Gryganskyi A."/>
            <person name="Culley D."/>
            <person name="Magnuson J.K."/>
            <person name="James T.Y."/>
            <person name="O'Malley M.A."/>
            <person name="Stajich J.E."/>
            <person name="Spatafora J.W."/>
            <person name="Visel A."/>
            <person name="Grigoriev I.V."/>
        </authorList>
    </citation>
    <scope>NUCLEOTIDE SEQUENCE [LARGE SCALE GENOMIC DNA]</scope>
    <source>
        <strain evidence="1 2">12-1054</strain>
    </source>
</reference>
<evidence type="ECO:0000313" key="2">
    <source>
        <dbReference type="Proteomes" id="UP000193685"/>
    </source>
</evidence>
<dbReference type="Proteomes" id="UP000193685">
    <property type="component" value="Unassembled WGS sequence"/>
</dbReference>
<accession>A0A1Y2EU84</accession>
<name>A0A1Y2EU84_PROLT</name>
<organism evidence="1 2">
    <name type="scientific">Protomyces lactucae-debilis</name>
    <dbReference type="NCBI Taxonomy" id="2754530"/>
    <lineage>
        <taxon>Eukaryota</taxon>
        <taxon>Fungi</taxon>
        <taxon>Dikarya</taxon>
        <taxon>Ascomycota</taxon>
        <taxon>Taphrinomycotina</taxon>
        <taxon>Taphrinomycetes</taxon>
        <taxon>Taphrinales</taxon>
        <taxon>Protomycetaceae</taxon>
        <taxon>Protomyces</taxon>
    </lineage>
</organism>
<sequence length="204" mass="23251">MDAHAICTETGCLAADCPHCKRRRSRYTPRSTSAKAAQRPVVKLKLWPSKKELMHQPNAATEHSIDWTKLQESPSGYAQARLQDLTTPARYSIRRIQTGDNRRYWRNSYRRVYKLPLYSTALLKHSPPMSAAFASTQIQPQLSSRSLHDRLTTSFYILLVRLYALLLTAVERARTLGIGRILSGVDFRGIRQVKTPVDLDLEAQ</sequence>
<dbReference type="RefSeq" id="XP_040722244.1">
    <property type="nucleotide sequence ID" value="XM_040871648.1"/>
</dbReference>
<proteinExistence type="predicted"/>
<comment type="caution">
    <text evidence="1">The sequence shown here is derived from an EMBL/GenBank/DDBJ whole genome shotgun (WGS) entry which is preliminary data.</text>
</comment>